<dbReference type="EMBL" id="PYAX01000002">
    <property type="protein sequence ID" value="PSL57087.1"/>
    <property type="molecule type" value="Genomic_DNA"/>
</dbReference>
<evidence type="ECO:0000313" key="2">
    <source>
        <dbReference type="EMBL" id="PSL57087.1"/>
    </source>
</evidence>
<feature type="chain" id="PRO_5038949701" description="Ig-like domain-containing protein" evidence="1">
    <location>
        <begin position="22"/>
        <end position="174"/>
    </location>
</feature>
<proteinExistence type="predicted"/>
<name>A0A2P8IF51_SACCR</name>
<gene>
    <name evidence="2" type="ORF">B0I31_10264</name>
</gene>
<comment type="caution">
    <text evidence="2">The sequence shown here is derived from an EMBL/GenBank/DDBJ whole genome shotgun (WGS) entry which is preliminary data.</text>
</comment>
<evidence type="ECO:0000313" key="3">
    <source>
        <dbReference type="Proteomes" id="UP000241118"/>
    </source>
</evidence>
<reference evidence="2 3" key="1">
    <citation type="submission" date="2018-03" db="EMBL/GenBank/DDBJ databases">
        <title>Genomic Encyclopedia of Type Strains, Phase III (KMG-III): the genomes of soil and plant-associated and newly described type strains.</title>
        <authorList>
            <person name="Whitman W."/>
        </authorList>
    </citation>
    <scope>NUCLEOTIDE SEQUENCE [LARGE SCALE GENOMIC DNA]</scope>
    <source>
        <strain evidence="2 3">CGMCC 4.7097</strain>
    </source>
</reference>
<dbReference type="AlphaFoldDB" id="A0A2P8IF51"/>
<sequence>MSRRFGAFLVLVLTMAGGLFATTGAAHAVTVDQVCVGTWAVTYDPPITNTPRVVTGNLTGFFPTCTNLGAPSGSYAQTFTDTVSCATLLSAGAASRTYTWSNPLAAPTTFAYNWTVSDIGGQAVITNTGLITSGTFAPASAEQVAVLVTPDVLQCAGTGISSLTGPTTLTIFRP</sequence>
<dbReference type="RefSeq" id="WP_106614095.1">
    <property type="nucleotide sequence ID" value="NZ_PYAX01000002.1"/>
</dbReference>
<dbReference type="OrthoDB" id="3682715at2"/>
<keyword evidence="1" id="KW-0732">Signal</keyword>
<accession>A0A2P8IF51</accession>
<dbReference type="Proteomes" id="UP000241118">
    <property type="component" value="Unassembled WGS sequence"/>
</dbReference>
<evidence type="ECO:0000256" key="1">
    <source>
        <dbReference type="SAM" id="SignalP"/>
    </source>
</evidence>
<keyword evidence="3" id="KW-1185">Reference proteome</keyword>
<organism evidence="2 3">
    <name type="scientific">Saccharothrix carnea</name>
    <dbReference type="NCBI Taxonomy" id="1280637"/>
    <lineage>
        <taxon>Bacteria</taxon>
        <taxon>Bacillati</taxon>
        <taxon>Actinomycetota</taxon>
        <taxon>Actinomycetes</taxon>
        <taxon>Pseudonocardiales</taxon>
        <taxon>Pseudonocardiaceae</taxon>
        <taxon>Saccharothrix</taxon>
    </lineage>
</organism>
<protein>
    <recommendedName>
        <fullName evidence="4">Ig-like domain-containing protein</fullName>
    </recommendedName>
</protein>
<feature type="signal peptide" evidence="1">
    <location>
        <begin position="1"/>
        <end position="21"/>
    </location>
</feature>
<evidence type="ECO:0008006" key="4">
    <source>
        <dbReference type="Google" id="ProtNLM"/>
    </source>
</evidence>